<dbReference type="EMBL" id="OJIN01000071">
    <property type="protein sequence ID" value="SPD72961.1"/>
    <property type="molecule type" value="Genomic_DNA"/>
</dbReference>
<gene>
    <name evidence="1" type="ORF">PITCH_A1620005</name>
</gene>
<protein>
    <submittedName>
        <fullName evidence="1">Uncharacterized protein</fullName>
    </submittedName>
</protein>
<evidence type="ECO:0000313" key="1">
    <source>
        <dbReference type="EMBL" id="SPD72961.1"/>
    </source>
</evidence>
<name>A0A445MUB7_9BACT</name>
<reference evidence="1" key="1">
    <citation type="submission" date="2018-01" db="EMBL/GenBank/DDBJ databases">
        <authorList>
            <person name="Regsiter A."/>
            <person name="William W."/>
        </authorList>
    </citation>
    <scope>NUCLEOTIDE SEQUENCE</scope>
    <source>
        <strain evidence="1">TRIP AH-1</strain>
    </source>
</reference>
<dbReference type="AlphaFoldDB" id="A0A445MUB7"/>
<sequence>MKTFREESCMESLDMTLLSFENNNSTYQYGYLLAYEVKFHEY</sequence>
<organism evidence="1">
    <name type="scientific">uncultured Desulfobacterium sp</name>
    <dbReference type="NCBI Taxonomy" id="201089"/>
    <lineage>
        <taxon>Bacteria</taxon>
        <taxon>Pseudomonadati</taxon>
        <taxon>Thermodesulfobacteriota</taxon>
        <taxon>Desulfobacteria</taxon>
        <taxon>Desulfobacterales</taxon>
        <taxon>Desulfobacteriaceae</taxon>
        <taxon>Desulfobacterium</taxon>
        <taxon>environmental samples</taxon>
    </lineage>
</organism>
<proteinExistence type="predicted"/>
<accession>A0A445MUB7</accession>